<dbReference type="PANTHER" id="PTHR48033:SF9">
    <property type="entry name" value="TAR DNA-BINDING PROTEIN 43"/>
    <property type="match status" value="1"/>
</dbReference>
<dbReference type="GO" id="GO:0006397">
    <property type="term" value="P:mRNA processing"/>
    <property type="evidence" value="ECO:0007669"/>
    <property type="project" value="UniProtKB-KW"/>
</dbReference>
<evidence type="ECO:0000256" key="7">
    <source>
        <dbReference type="ARBA" id="ARBA00023242"/>
    </source>
</evidence>
<dbReference type="Pfam" id="PF18694">
    <property type="entry name" value="TDP-43_N"/>
    <property type="match status" value="1"/>
</dbReference>
<feature type="region of interest" description="Disordered" evidence="9">
    <location>
        <begin position="320"/>
        <end position="352"/>
    </location>
</feature>
<reference evidence="12" key="1">
    <citation type="submission" date="2017-02" db="UniProtKB">
        <authorList>
            <consortium name="WormBaseParasite"/>
        </authorList>
    </citation>
    <scope>IDENTIFICATION</scope>
</reference>
<dbReference type="PROSITE" id="PS50102">
    <property type="entry name" value="RRM"/>
    <property type="match status" value="2"/>
</dbReference>
<keyword evidence="6" id="KW-0508">mRNA splicing</keyword>
<evidence type="ECO:0000313" key="12">
    <source>
        <dbReference type="WBParaSite" id="SMUV_0000011301-mRNA-1"/>
    </source>
</evidence>
<evidence type="ECO:0000256" key="2">
    <source>
        <dbReference type="ARBA" id="ARBA00022664"/>
    </source>
</evidence>
<evidence type="ECO:0000313" key="11">
    <source>
        <dbReference type="Proteomes" id="UP000046393"/>
    </source>
</evidence>
<feature type="domain" description="RRM" evidence="10">
    <location>
        <begin position="161"/>
        <end position="242"/>
    </location>
</feature>
<dbReference type="STRING" id="451379.A0A0N5A7U6"/>
<dbReference type="Proteomes" id="UP000046393">
    <property type="component" value="Unplaced"/>
</dbReference>
<accession>A0A0N5A7U6</accession>
<dbReference type="InterPro" id="IPR041105">
    <property type="entry name" value="TDP-43_N"/>
</dbReference>
<feature type="region of interest" description="Disordered" evidence="9">
    <location>
        <begin position="114"/>
        <end position="153"/>
    </location>
</feature>
<comment type="subcellular location">
    <subcellularLocation>
        <location evidence="1">Nucleus</location>
    </subcellularLocation>
</comment>
<dbReference type="InterPro" id="IPR035979">
    <property type="entry name" value="RBD_domain_sf"/>
</dbReference>
<dbReference type="GO" id="GO:0010468">
    <property type="term" value="P:regulation of gene expression"/>
    <property type="evidence" value="ECO:0007669"/>
    <property type="project" value="TreeGrafter"/>
</dbReference>
<evidence type="ECO:0000256" key="4">
    <source>
        <dbReference type="ARBA" id="ARBA00023015"/>
    </source>
</evidence>
<dbReference type="WBParaSite" id="SMUV_0000011301-mRNA-1">
    <property type="protein sequence ID" value="SMUV_0000011301-mRNA-1"/>
    <property type="gene ID" value="SMUV_0000011301"/>
</dbReference>
<evidence type="ECO:0000256" key="8">
    <source>
        <dbReference type="PROSITE-ProRule" id="PRU00176"/>
    </source>
</evidence>
<keyword evidence="7" id="KW-0539">Nucleus</keyword>
<dbReference type="InterPro" id="IPR012677">
    <property type="entry name" value="Nucleotide-bd_a/b_plait_sf"/>
</dbReference>
<dbReference type="GO" id="GO:0005654">
    <property type="term" value="C:nucleoplasm"/>
    <property type="evidence" value="ECO:0007669"/>
    <property type="project" value="TreeGrafter"/>
</dbReference>
<dbReference type="AlphaFoldDB" id="A0A0N5A7U6"/>
<keyword evidence="3" id="KW-0677">Repeat</keyword>
<evidence type="ECO:0000256" key="5">
    <source>
        <dbReference type="ARBA" id="ARBA00023163"/>
    </source>
</evidence>
<protein>
    <submittedName>
        <fullName evidence="12">RRM domain-containing protein</fullName>
    </submittedName>
</protein>
<dbReference type="GO" id="GO:0000785">
    <property type="term" value="C:chromatin"/>
    <property type="evidence" value="ECO:0007669"/>
    <property type="project" value="TreeGrafter"/>
</dbReference>
<keyword evidence="11" id="KW-1185">Reference proteome</keyword>
<dbReference type="SUPFAM" id="SSF54928">
    <property type="entry name" value="RNA-binding domain, RBD"/>
    <property type="match status" value="2"/>
</dbReference>
<dbReference type="CDD" id="cd19609">
    <property type="entry name" value="NTD_TDP-43"/>
    <property type="match status" value="1"/>
</dbReference>
<sequence>MTDGQTEGENIQTAVKGEETSNSQSAVDDSVEYVLVGESDESEKLELPTNPQDSSLGFSTLTHAFPGAQGLKFRNPVTKASRALLMDPSGTKFLPPSDGWKDKMFIVIYPQRGSGDQNTKRKKMMDECEKDSDSEDVPGGPGGQLTAKQKRIEDPSEKNCTDLIVLGIPYTTSSETCKAYFELFGDVVMFDLKKDASGNSKGFGFVRMADYNAQMRVLAKQVHEIDGRRCQGESAQATVSRIFVGRLPEKFTVDDLRNFFNKEAAKIDPDACVTDVFIPRPFRSFAFVNFSSSAIARAIIKLGDVVIDGCSLAVSAAAPREAPDFSPRPNQKSLYGVGTHGGPTFPHKASSQRYDAYSLDRSQNSYYDGYSGSHWDSPRGGGYRNAEKRSYSPAYGGGTRYGGPSRPGTSQALASGLDALNLNKMNVKPDVVDAAWQAFWSTLNNQVGPNAQNNTKWIILVYLIEALKVVWVACSAAWLPLLALLEIA</sequence>
<dbReference type="GO" id="GO:0008380">
    <property type="term" value="P:RNA splicing"/>
    <property type="evidence" value="ECO:0007669"/>
    <property type="project" value="UniProtKB-KW"/>
</dbReference>
<keyword evidence="2" id="KW-0507">mRNA processing</keyword>
<dbReference type="PANTHER" id="PTHR48033">
    <property type="entry name" value="RNA-BINDING (RRM/RBD/RNP MOTIFS) FAMILY PROTEIN"/>
    <property type="match status" value="1"/>
</dbReference>
<dbReference type="Pfam" id="PF00076">
    <property type="entry name" value="RRM_1"/>
    <property type="match status" value="2"/>
</dbReference>
<organism evidence="11 12">
    <name type="scientific">Syphacia muris</name>
    <dbReference type="NCBI Taxonomy" id="451379"/>
    <lineage>
        <taxon>Eukaryota</taxon>
        <taxon>Metazoa</taxon>
        <taxon>Ecdysozoa</taxon>
        <taxon>Nematoda</taxon>
        <taxon>Chromadorea</taxon>
        <taxon>Rhabditida</taxon>
        <taxon>Spirurina</taxon>
        <taxon>Oxyuridomorpha</taxon>
        <taxon>Oxyuroidea</taxon>
        <taxon>Oxyuridae</taxon>
        <taxon>Syphacia</taxon>
    </lineage>
</organism>
<dbReference type="SMART" id="SM00360">
    <property type="entry name" value="RRM"/>
    <property type="match status" value="2"/>
</dbReference>
<feature type="domain" description="RRM" evidence="10">
    <location>
        <begin position="240"/>
        <end position="319"/>
    </location>
</feature>
<evidence type="ECO:0000256" key="1">
    <source>
        <dbReference type="ARBA" id="ARBA00004123"/>
    </source>
</evidence>
<keyword evidence="4" id="KW-0805">Transcription regulation</keyword>
<evidence type="ECO:0000256" key="3">
    <source>
        <dbReference type="ARBA" id="ARBA00022737"/>
    </source>
</evidence>
<feature type="compositionally biased region" description="Polar residues" evidence="9">
    <location>
        <begin position="1"/>
        <end position="13"/>
    </location>
</feature>
<evidence type="ECO:0000256" key="6">
    <source>
        <dbReference type="ARBA" id="ARBA00023187"/>
    </source>
</evidence>
<evidence type="ECO:0000256" key="9">
    <source>
        <dbReference type="SAM" id="MobiDB-lite"/>
    </source>
</evidence>
<keyword evidence="8" id="KW-0694">RNA-binding</keyword>
<dbReference type="Gene3D" id="3.30.70.330">
    <property type="match status" value="2"/>
</dbReference>
<dbReference type="InterPro" id="IPR000504">
    <property type="entry name" value="RRM_dom"/>
</dbReference>
<feature type="region of interest" description="Disordered" evidence="9">
    <location>
        <begin position="1"/>
        <end position="31"/>
    </location>
</feature>
<evidence type="ECO:0000259" key="10">
    <source>
        <dbReference type="PROSITE" id="PS50102"/>
    </source>
</evidence>
<dbReference type="GO" id="GO:0003723">
    <property type="term" value="F:RNA binding"/>
    <property type="evidence" value="ECO:0007669"/>
    <property type="project" value="UniProtKB-UniRule"/>
</dbReference>
<name>A0A0N5A7U6_9BILA</name>
<keyword evidence="5" id="KW-0804">Transcription</keyword>
<proteinExistence type="predicted"/>